<dbReference type="PROSITE" id="PS51257">
    <property type="entry name" value="PROKAR_LIPOPROTEIN"/>
    <property type="match status" value="1"/>
</dbReference>
<feature type="signal peptide" evidence="2">
    <location>
        <begin position="1"/>
        <end position="41"/>
    </location>
</feature>
<dbReference type="Pfam" id="PF02321">
    <property type="entry name" value="OEP"/>
    <property type="match status" value="2"/>
</dbReference>
<keyword evidence="2" id="KW-0449">Lipoprotein</keyword>
<dbReference type="Proteomes" id="UP001528672">
    <property type="component" value="Unassembled WGS sequence"/>
</dbReference>
<evidence type="ECO:0000313" key="3">
    <source>
        <dbReference type="EMBL" id="MDD0813715.1"/>
    </source>
</evidence>
<protein>
    <submittedName>
        <fullName evidence="3">Efflux transporter outer membrane subunit</fullName>
    </submittedName>
</protein>
<evidence type="ECO:0000256" key="2">
    <source>
        <dbReference type="RuleBase" id="RU362097"/>
    </source>
</evidence>
<gene>
    <name evidence="3" type="ORF">PSQ39_03655</name>
</gene>
<keyword evidence="2" id="KW-0732">Signal</keyword>
<evidence type="ECO:0000313" key="4">
    <source>
        <dbReference type="Proteomes" id="UP001528672"/>
    </source>
</evidence>
<comment type="caution">
    <text evidence="3">The sequence shown here is derived from an EMBL/GenBank/DDBJ whole genome shotgun (WGS) entry which is preliminary data.</text>
</comment>
<evidence type="ECO:0000256" key="1">
    <source>
        <dbReference type="ARBA" id="ARBA00007613"/>
    </source>
</evidence>
<dbReference type="PANTHER" id="PTHR30203">
    <property type="entry name" value="OUTER MEMBRANE CATION EFFLUX PROTEIN"/>
    <property type="match status" value="1"/>
</dbReference>
<proteinExistence type="inferred from homology"/>
<dbReference type="Gene3D" id="1.20.1600.10">
    <property type="entry name" value="Outer membrane efflux proteins (OEP)"/>
    <property type="match status" value="1"/>
</dbReference>
<comment type="similarity">
    <text evidence="1 2">Belongs to the outer membrane factor (OMF) (TC 1.B.17) family.</text>
</comment>
<dbReference type="EMBL" id="JAQSIO010000001">
    <property type="protein sequence ID" value="MDD0813715.1"/>
    <property type="molecule type" value="Genomic_DNA"/>
</dbReference>
<dbReference type="InterPro" id="IPR010131">
    <property type="entry name" value="MdtP/NodT-like"/>
</dbReference>
<feature type="chain" id="PRO_5044952454" evidence="2">
    <location>
        <begin position="42"/>
        <end position="493"/>
    </location>
</feature>
<dbReference type="NCBIfam" id="TIGR01845">
    <property type="entry name" value="outer_NodT"/>
    <property type="match status" value="1"/>
</dbReference>
<comment type="subcellular location">
    <subcellularLocation>
        <location evidence="2">Cell membrane</location>
        <topology evidence="2">Lipid-anchor</topology>
    </subcellularLocation>
</comment>
<keyword evidence="4" id="KW-1185">Reference proteome</keyword>
<sequence length="493" mass="53175">MTEPTQRRATGWPARPARLSALALPCLLAACSFIPSYQRPAAPLPAQWPGLSSAAPEEHGAPAKLQQEHWSDYFSDPGLQTLIRTSLQNNRDLRVTALNIEQARTQFQISRSKQWPALNAAGGGTHVPMSLGDAGVKQVSYYSAGLAVTSFELDFFGRVSSLKAQALAQYLGTEQALESAQLSLIANVATGWLTLLSDEAQRELARDSLRNLESTERLMARSVELGTQPRQALQQAVAQTQSARVSLAQSERQRQTDENALQLLLGSAQPFPLQTLLDAAALNTVQFADLAPGLPSALLQRRPDIAQAEQALIAANANIGAARAAFFPTISLTAGVGSMSPQLSGLFKSGAQTFTLSPQVSLPLFNAGQTQANLDAAKVSRDMAVAQYEKAIQSAFREVADALAGRSSAVEQLEAYQIQNLATLDQLKLSSLGLEAGVNSRLDWLSVERNWLESRQRLLQAQLSRLQNQVTVYQALGGRWKPAKVVDPSSAQQ</sequence>
<dbReference type="PANTHER" id="PTHR30203:SF32">
    <property type="entry name" value="CATION EFFLUX SYSTEM PROTEIN CUSC"/>
    <property type="match status" value="1"/>
</dbReference>
<accession>A0ABT5MBD5</accession>
<dbReference type="RefSeq" id="WP_273925237.1">
    <property type="nucleotide sequence ID" value="NZ_JAQSIO010000001.1"/>
</dbReference>
<dbReference type="Gene3D" id="2.20.200.10">
    <property type="entry name" value="Outer membrane efflux proteins (OEP)"/>
    <property type="match status" value="1"/>
</dbReference>
<organism evidence="3 4">
    <name type="scientific">Curvibacter microcysteis</name>
    <dbReference type="NCBI Taxonomy" id="3026419"/>
    <lineage>
        <taxon>Bacteria</taxon>
        <taxon>Pseudomonadati</taxon>
        <taxon>Pseudomonadota</taxon>
        <taxon>Betaproteobacteria</taxon>
        <taxon>Burkholderiales</taxon>
        <taxon>Comamonadaceae</taxon>
        <taxon>Curvibacter</taxon>
    </lineage>
</organism>
<keyword evidence="2" id="KW-0812">Transmembrane</keyword>
<dbReference type="SUPFAM" id="SSF56954">
    <property type="entry name" value="Outer membrane efflux proteins (OEP)"/>
    <property type="match status" value="1"/>
</dbReference>
<name>A0ABT5MBD5_9BURK</name>
<dbReference type="InterPro" id="IPR003423">
    <property type="entry name" value="OMP_efflux"/>
</dbReference>
<keyword evidence="2" id="KW-0472">Membrane</keyword>
<reference evidence="3 4" key="1">
    <citation type="submission" date="2023-02" db="EMBL/GenBank/DDBJ databases">
        <title>Bacterial whole genome sequence for Curvibacter sp. HBC28.</title>
        <authorList>
            <person name="Le V."/>
            <person name="Ko S.-R."/>
            <person name="Ahn C.-Y."/>
            <person name="Oh H.-M."/>
        </authorList>
    </citation>
    <scope>NUCLEOTIDE SEQUENCE [LARGE SCALE GENOMIC DNA]</scope>
    <source>
        <strain evidence="3 4">HBC28</strain>
    </source>
</reference>
<keyword evidence="2" id="KW-0564">Palmitate</keyword>
<keyword evidence="2" id="KW-1134">Transmembrane beta strand</keyword>